<keyword evidence="4" id="KW-1185">Reference proteome</keyword>
<keyword evidence="1" id="KW-0732">Signal</keyword>
<dbReference type="InterPro" id="IPR001638">
    <property type="entry name" value="Solute-binding_3/MltF_N"/>
</dbReference>
<dbReference type="Gene3D" id="3.40.190.10">
    <property type="entry name" value="Periplasmic binding protein-like II"/>
    <property type="match status" value="1"/>
</dbReference>
<dbReference type="Pfam" id="PF00497">
    <property type="entry name" value="SBP_bac_3"/>
    <property type="match status" value="1"/>
</dbReference>
<sequence length="120" mass="13465">MTVFFLSPAALAQSNCSLTVGWEAWFPYAYLDSKGKLIGFDVQLIEALGKESGCEIKFVGRAWSRLLKEVETGETQLAMGATKTAEREAYARFTQFYRMERLGVLVQKNKAQELKATSLK</sequence>
<name>A0A0F3IP56_9PROT</name>
<gene>
    <name evidence="3" type="ORF">VZ95_18055</name>
</gene>
<comment type="caution">
    <text evidence="3">The sequence shown here is derived from an EMBL/GenBank/DDBJ whole genome shotgun (WGS) entry which is preliminary data.</text>
</comment>
<dbReference type="AlphaFoldDB" id="A0A0F3IP56"/>
<dbReference type="PANTHER" id="PTHR35936:SF17">
    <property type="entry name" value="ARGININE-BINDING EXTRACELLULAR PROTEIN ARTP"/>
    <property type="match status" value="1"/>
</dbReference>
<dbReference type="PANTHER" id="PTHR35936">
    <property type="entry name" value="MEMBRANE-BOUND LYTIC MUREIN TRANSGLYCOSYLASE F"/>
    <property type="match status" value="1"/>
</dbReference>
<dbReference type="Proteomes" id="UP000033774">
    <property type="component" value="Unassembled WGS sequence"/>
</dbReference>
<dbReference type="SUPFAM" id="SSF53850">
    <property type="entry name" value="Periplasmic binding protein-like II"/>
    <property type="match status" value="1"/>
</dbReference>
<evidence type="ECO:0000313" key="4">
    <source>
        <dbReference type="Proteomes" id="UP000033774"/>
    </source>
</evidence>
<evidence type="ECO:0000259" key="2">
    <source>
        <dbReference type="Pfam" id="PF00497"/>
    </source>
</evidence>
<proteinExistence type="predicted"/>
<evidence type="ECO:0000256" key="1">
    <source>
        <dbReference type="ARBA" id="ARBA00022729"/>
    </source>
</evidence>
<reference evidence="3 4" key="1">
    <citation type="submission" date="2015-03" db="EMBL/GenBank/DDBJ databases">
        <title>Draft genome sequence of Elstera litoralis.</title>
        <authorList>
            <person name="Rahalkar M.C."/>
            <person name="Dhakephalkar P.K."/>
            <person name="Pore S.D."/>
            <person name="Arora P."/>
            <person name="Kapse N.G."/>
            <person name="Pandit P.S."/>
        </authorList>
    </citation>
    <scope>NUCLEOTIDE SEQUENCE [LARGE SCALE GENOMIC DNA]</scope>
    <source>
        <strain evidence="3 4">Dia-1</strain>
    </source>
</reference>
<protein>
    <recommendedName>
        <fullName evidence="2">Solute-binding protein family 3/N-terminal domain-containing protein</fullName>
    </recommendedName>
</protein>
<organism evidence="3 4">
    <name type="scientific">Elstera litoralis</name>
    <dbReference type="NCBI Taxonomy" id="552518"/>
    <lineage>
        <taxon>Bacteria</taxon>
        <taxon>Pseudomonadati</taxon>
        <taxon>Pseudomonadota</taxon>
        <taxon>Alphaproteobacteria</taxon>
        <taxon>Rhodospirillales</taxon>
        <taxon>Rhodospirillaceae</taxon>
        <taxon>Elstera</taxon>
    </lineage>
</organism>
<accession>A0A0F3IP56</accession>
<evidence type="ECO:0000313" key="3">
    <source>
        <dbReference type="EMBL" id="KJV08402.1"/>
    </source>
</evidence>
<dbReference type="EMBL" id="LAJY01000600">
    <property type="protein sequence ID" value="KJV08402.1"/>
    <property type="molecule type" value="Genomic_DNA"/>
</dbReference>
<feature type="domain" description="Solute-binding protein family 3/N-terminal" evidence="2">
    <location>
        <begin position="18"/>
        <end position="111"/>
    </location>
</feature>
<feature type="non-terminal residue" evidence="3">
    <location>
        <position position="120"/>
    </location>
</feature>